<dbReference type="PANTHER" id="PTHR12629:SF0">
    <property type="entry name" value="DIPHOSPHOINOSITOL-POLYPHOSPHATE DIPHOSPHATASE"/>
    <property type="match status" value="1"/>
</dbReference>
<evidence type="ECO:0000256" key="2">
    <source>
        <dbReference type="ARBA" id="ARBA00022723"/>
    </source>
</evidence>
<dbReference type="Proteomes" id="UP000193685">
    <property type="component" value="Unassembled WGS sequence"/>
</dbReference>
<organism evidence="6 7">
    <name type="scientific">Protomyces lactucae-debilis</name>
    <dbReference type="NCBI Taxonomy" id="2754530"/>
    <lineage>
        <taxon>Eukaryota</taxon>
        <taxon>Fungi</taxon>
        <taxon>Dikarya</taxon>
        <taxon>Ascomycota</taxon>
        <taxon>Taphrinomycotina</taxon>
        <taxon>Taphrinomycetes</taxon>
        <taxon>Taphrinales</taxon>
        <taxon>Protomycetaceae</taxon>
        <taxon>Protomyces</taxon>
    </lineage>
</organism>
<dbReference type="RefSeq" id="XP_040721804.1">
    <property type="nucleotide sequence ID" value="XM_040868168.1"/>
</dbReference>
<dbReference type="CDD" id="cd04666">
    <property type="entry name" value="NUDIX_DIPP2_like_Nudt4"/>
    <property type="match status" value="1"/>
</dbReference>
<dbReference type="PANTHER" id="PTHR12629">
    <property type="entry name" value="DIPHOSPHOINOSITOL POLYPHOSPHATE PHOSPHOHYDROLASE"/>
    <property type="match status" value="1"/>
</dbReference>
<dbReference type="GO" id="GO:1901911">
    <property type="term" value="P:adenosine 5'-(hexahydrogen pentaphosphate) catabolic process"/>
    <property type="evidence" value="ECO:0007669"/>
    <property type="project" value="TreeGrafter"/>
</dbReference>
<dbReference type="EMBL" id="MCFI01000035">
    <property type="protein sequence ID" value="ORY73382.1"/>
    <property type="molecule type" value="Genomic_DNA"/>
</dbReference>
<dbReference type="SUPFAM" id="SSF55811">
    <property type="entry name" value="Nudix"/>
    <property type="match status" value="1"/>
</dbReference>
<dbReference type="InterPro" id="IPR047198">
    <property type="entry name" value="DDP-like_NUDIX"/>
</dbReference>
<sequence>MSTRLIKQSAYPASPLKPVNGHRISVKDRYSPEGARLVAGVIVLSNEISHPCEPLGKYVLCISSSRHPNKIVLPKGGWEDHETVEEAALRECWEEAGVVAQVTRFLIQAKDPRPPKAISRAEYRYFEVSPRCISDDWPERDKRTRMWLTYTEAARVLADRTEMLLALQASSIVKS</sequence>
<dbReference type="GO" id="GO:0005737">
    <property type="term" value="C:cytoplasm"/>
    <property type="evidence" value="ECO:0007669"/>
    <property type="project" value="TreeGrafter"/>
</dbReference>
<dbReference type="InterPro" id="IPR000086">
    <property type="entry name" value="NUDIX_hydrolase_dom"/>
</dbReference>
<evidence type="ECO:0000313" key="6">
    <source>
        <dbReference type="EMBL" id="ORY73382.1"/>
    </source>
</evidence>
<dbReference type="Pfam" id="PF00293">
    <property type="entry name" value="NUDIX"/>
    <property type="match status" value="1"/>
</dbReference>
<protein>
    <recommendedName>
        <fullName evidence="5">Nudix hydrolase domain-containing protein</fullName>
    </recommendedName>
</protein>
<dbReference type="GO" id="GO:0034432">
    <property type="term" value="F:bis(5'-adenosyl)-pentaphosphatase activity"/>
    <property type="evidence" value="ECO:0007669"/>
    <property type="project" value="TreeGrafter"/>
</dbReference>
<evidence type="ECO:0000256" key="4">
    <source>
        <dbReference type="ARBA" id="ARBA00022842"/>
    </source>
</evidence>
<keyword evidence="4" id="KW-0460">Magnesium</keyword>
<evidence type="ECO:0000256" key="1">
    <source>
        <dbReference type="ARBA" id="ARBA00001946"/>
    </source>
</evidence>
<dbReference type="GO" id="GO:0071543">
    <property type="term" value="P:diphosphoinositol polyphosphate metabolic process"/>
    <property type="evidence" value="ECO:0007669"/>
    <property type="project" value="TreeGrafter"/>
</dbReference>
<reference evidence="6 7" key="1">
    <citation type="submission" date="2016-07" db="EMBL/GenBank/DDBJ databases">
        <title>Pervasive Adenine N6-methylation of Active Genes in Fungi.</title>
        <authorList>
            <consortium name="DOE Joint Genome Institute"/>
            <person name="Mondo S.J."/>
            <person name="Dannebaum R.O."/>
            <person name="Kuo R.C."/>
            <person name="Labutti K."/>
            <person name="Haridas S."/>
            <person name="Kuo A."/>
            <person name="Salamov A."/>
            <person name="Ahrendt S.R."/>
            <person name="Lipzen A."/>
            <person name="Sullivan W."/>
            <person name="Andreopoulos W.B."/>
            <person name="Clum A."/>
            <person name="Lindquist E."/>
            <person name="Daum C."/>
            <person name="Ramamoorthy G.K."/>
            <person name="Gryganskyi A."/>
            <person name="Culley D."/>
            <person name="Magnuson J.K."/>
            <person name="James T.Y."/>
            <person name="O'Malley M.A."/>
            <person name="Stajich J.E."/>
            <person name="Spatafora J.W."/>
            <person name="Visel A."/>
            <person name="Grigoriev I.V."/>
        </authorList>
    </citation>
    <scope>NUCLEOTIDE SEQUENCE [LARGE SCALE GENOMIC DNA]</scope>
    <source>
        <strain evidence="6 7">12-1054</strain>
    </source>
</reference>
<dbReference type="PROSITE" id="PS51462">
    <property type="entry name" value="NUDIX"/>
    <property type="match status" value="1"/>
</dbReference>
<dbReference type="GO" id="GO:1901907">
    <property type="term" value="P:diadenosine pentaphosphate catabolic process"/>
    <property type="evidence" value="ECO:0007669"/>
    <property type="project" value="TreeGrafter"/>
</dbReference>
<dbReference type="OrthoDB" id="2011998at2759"/>
<accession>A0A1Y2EPB0</accession>
<dbReference type="GO" id="GO:0008486">
    <property type="term" value="F:diphosphoinositol-polyphosphate diphosphatase activity"/>
    <property type="evidence" value="ECO:0007669"/>
    <property type="project" value="TreeGrafter"/>
</dbReference>
<keyword evidence="7" id="KW-1185">Reference proteome</keyword>
<dbReference type="GO" id="GO:0000298">
    <property type="term" value="F:endopolyphosphatase activity"/>
    <property type="evidence" value="ECO:0007669"/>
    <property type="project" value="TreeGrafter"/>
</dbReference>
<keyword evidence="2" id="KW-0479">Metal-binding</keyword>
<comment type="cofactor">
    <cofactor evidence="1">
        <name>Mg(2+)</name>
        <dbReference type="ChEBI" id="CHEBI:18420"/>
    </cofactor>
</comment>
<evidence type="ECO:0000256" key="3">
    <source>
        <dbReference type="ARBA" id="ARBA00022801"/>
    </source>
</evidence>
<dbReference type="GO" id="GO:1901909">
    <property type="term" value="P:diadenosine hexaphosphate catabolic process"/>
    <property type="evidence" value="ECO:0007669"/>
    <property type="project" value="TreeGrafter"/>
</dbReference>
<dbReference type="STRING" id="56484.A0A1Y2EPB0"/>
<dbReference type="InterPro" id="IPR015797">
    <property type="entry name" value="NUDIX_hydrolase-like_dom_sf"/>
</dbReference>
<dbReference type="GeneID" id="63784767"/>
<proteinExistence type="predicted"/>
<dbReference type="Gene3D" id="3.90.79.10">
    <property type="entry name" value="Nucleoside Triphosphate Pyrophosphohydrolase"/>
    <property type="match status" value="1"/>
</dbReference>
<gene>
    <name evidence="6" type="ORF">BCR37DRAFT_353077</name>
</gene>
<dbReference type="GO" id="GO:0046872">
    <property type="term" value="F:metal ion binding"/>
    <property type="evidence" value="ECO:0007669"/>
    <property type="project" value="UniProtKB-KW"/>
</dbReference>
<evidence type="ECO:0000259" key="5">
    <source>
        <dbReference type="PROSITE" id="PS51462"/>
    </source>
</evidence>
<keyword evidence="3" id="KW-0378">Hydrolase</keyword>
<dbReference type="OMA" id="EDQWPEM"/>
<dbReference type="GO" id="GO:0034431">
    <property type="term" value="F:bis(5'-adenosyl)-hexaphosphatase activity"/>
    <property type="evidence" value="ECO:0007669"/>
    <property type="project" value="TreeGrafter"/>
</dbReference>
<dbReference type="GO" id="GO:0005634">
    <property type="term" value="C:nucleus"/>
    <property type="evidence" value="ECO:0007669"/>
    <property type="project" value="TreeGrafter"/>
</dbReference>
<name>A0A1Y2EPB0_PROLT</name>
<comment type="caution">
    <text evidence="6">The sequence shown here is derived from an EMBL/GenBank/DDBJ whole genome shotgun (WGS) entry which is preliminary data.</text>
</comment>
<evidence type="ECO:0000313" key="7">
    <source>
        <dbReference type="Proteomes" id="UP000193685"/>
    </source>
</evidence>
<feature type="domain" description="Nudix hydrolase" evidence="5">
    <location>
        <begin position="34"/>
        <end position="171"/>
    </location>
</feature>
<dbReference type="AlphaFoldDB" id="A0A1Y2EPB0"/>